<protein>
    <submittedName>
        <fullName evidence="1">Tetraprenyl-beta-curcumene synthase family protein</fullName>
    </submittedName>
</protein>
<dbReference type="AlphaFoldDB" id="A0A942TL25"/>
<proteinExistence type="predicted"/>
<keyword evidence="2" id="KW-1185">Reference proteome</keyword>
<accession>A0A942TL25</accession>
<reference evidence="1 2" key="1">
    <citation type="submission" date="2021-05" db="EMBL/GenBank/DDBJ databases">
        <title>Novel Bacillus species.</title>
        <authorList>
            <person name="Liu G."/>
        </authorList>
    </citation>
    <scope>NUCLEOTIDE SEQUENCE [LARGE SCALE GENOMIC DNA]</scope>
    <source>
        <strain evidence="1 2">FJAT-49732</strain>
    </source>
</reference>
<dbReference type="Pfam" id="PF10776">
    <property type="entry name" value="DUF2600"/>
    <property type="match status" value="1"/>
</dbReference>
<evidence type="ECO:0000313" key="1">
    <source>
        <dbReference type="EMBL" id="MBS4200085.1"/>
    </source>
</evidence>
<dbReference type="Proteomes" id="UP000682713">
    <property type="component" value="Unassembled WGS sequence"/>
</dbReference>
<organism evidence="1 2">
    <name type="scientific">Lederbergia citrisecunda</name>
    <dbReference type="NCBI Taxonomy" id="2833583"/>
    <lineage>
        <taxon>Bacteria</taxon>
        <taxon>Bacillati</taxon>
        <taxon>Bacillota</taxon>
        <taxon>Bacilli</taxon>
        <taxon>Bacillales</taxon>
        <taxon>Bacillaceae</taxon>
        <taxon>Lederbergia</taxon>
    </lineage>
</organism>
<evidence type="ECO:0000313" key="2">
    <source>
        <dbReference type="Proteomes" id="UP000682713"/>
    </source>
</evidence>
<comment type="caution">
    <text evidence="1">The sequence shown here is derived from an EMBL/GenBank/DDBJ whole genome shotgun (WGS) entry which is preliminary data.</text>
</comment>
<sequence>MSLPSHPIALMNQVYRKIMPAVHTELAYWKDRAAAIPDMELQQQALASIEHKTFHCEGGAIMALTAHDEKQSAVKFIVAYQTISDYLDNLCDRSTSLDPKDFAALHESMKDALTVGEQPKQYYRFRAEREDGGYLTELVQTCQNVLAGVPHYEAVKPFLLELCQFYCDLQIHKHVSWEEREDRLKEWFDEYKHLLPEMGWYEFSACSGSTLGIFCLISYALRNDFEKQHAEMIREGYFPYIQGLHILLDYFIDQDEDRAGGDLNFCFYYEDKDQMLNRFIHFLDEADKHTKNLPDKNFHKLINRGLLGVYLSDRKVNEQKDVKNLAKKIMKRGGVTSYFFYWNGRLYRRIQQLGGSVRFLTLQNR</sequence>
<dbReference type="EMBL" id="JAGYPJ010000001">
    <property type="protein sequence ID" value="MBS4200085.1"/>
    <property type="molecule type" value="Genomic_DNA"/>
</dbReference>
<gene>
    <name evidence="1" type="ORF">KHA93_10495</name>
</gene>
<name>A0A942TL25_9BACI</name>
<dbReference type="RefSeq" id="WP_213110699.1">
    <property type="nucleotide sequence ID" value="NZ_JAGYPJ010000001.1"/>
</dbReference>
<dbReference type="InterPro" id="IPR019712">
    <property type="entry name" value="YtpB-like"/>
</dbReference>